<reference evidence="1 2" key="1">
    <citation type="journal article" date="2019" name="Sci. Rep.">
        <title>Orb-weaving spider Araneus ventricosus genome elucidates the spidroin gene catalogue.</title>
        <authorList>
            <person name="Kono N."/>
            <person name="Nakamura H."/>
            <person name="Ohtoshi R."/>
            <person name="Moran D.A.P."/>
            <person name="Shinohara A."/>
            <person name="Yoshida Y."/>
            <person name="Fujiwara M."/>
            <person name="Mori M."/>
            <person name="Tomita M."/>
            <person name="Arakawa K."/>
        </authorList>
    </citation>
    <scope>NUCLEOTIDE SEQUENCE [LARGE SCALE GENOMIC DNA]</scope>
</reference>
<dbReference type="AlphaFoldDB" id="A0A4Y2CSA5"/>
<accession>A0A4Y2CSA5</accession>
<comment type="caution">
    <text evidence="1">The sequence shown here is derived from an EMBL/GenBank/DDBJ whole genome shotgun (WGS) entry which is preliminary data.</text>
</comment>
<organism evidence="1 2">
    <name type="scientific">Araneus ventricosus</name>
    <name type="common">Orbweaver spider</name>
    <name type="synonym">Epeira ventricosa</name>
    <dbReference type="NCBI Taxonomy" id="182803"/>
    <lineage>
        <taxon>Eukaryota</taxon>
        <taxon>Metazoa</taxon>
        <taxon>Ecdysozoa</taxon>
        <taxon>Arthropoda</taxon>
        <taxon>Chelicerata</taxon>
        <taxon>Arachnida</taxon>
        <taxon>Araneae</taxon>
        <taxon>Araneomorphae</taxon>
        <taxon>Entelegynae</taxon>
        <taxon>Araneoidea</taxon>
        <taxon>Araneidae</taxon>
        <taxon>Araneus</taxon>
    </lineage>
</organism>
<name>A0A4Y2CSA5_ARAVE</name>
<evidence type="ECO:0000313" key="1">
    <source>
        <dbReference type="EMBL" id="GBM06754.1"/>
    </source>
</evidence>
<evidence type="ECO:0000313" key="2">
    <source>
        <dbReference type="Proteomes" id="UP000499080"/>
    </source>
</evidence>
<gene>
    <name evidence="1" type="ORF">AVEN_62998_1</name>
</gene>
<protein>
    <submittedName>
        <fullName evidence="1">Uncharacterized protein</fullName>
    </submittedName>
</protein>
<proteinExistence type="predicted"/>
<sequence length="126" mass="13087">MVGSISSLDSSVPPYGGSCRAAMATGTGLSTQPLQRLSLNVPREGTEVTLLVLKGRSGLVVKSLLRAGDPISLKTHRVSGPNDAKSDCVSNAPPAGVVRTFLRAVVQPQVTSLSFDRVQSCVSVPK</sequence>
<dbReference type="Proteomes" id="UP000499080">
    <property type="component" value="Unassembled WGS sequence"/>
</dbReference>
<keyword evidence="2" id="KW-1185">Reference proteome</keyword>
<dbReference type="EMBL" id="BGPR01000233">
    <property type="protein sequence ID" value="GBM06754.1"/>
    <property type="molecule type" value="Genomic_DNA"/>
</dbReference>